<evidence type="ECO:0000259" key="1">
    <source>
        <dbReference type="Pfam" id="PF22725"/>
    </source>
</evidence>
<comment type="caution">
    <text evidence="2">The sequence shown here is derived from an EMBL/GenBank/DDBJ whole genome shotgun (WGS) entry which is preliminary data.</text>
</comment>
<feature type="non-terminal residue" evidence="2">
    <location>
        <position position="129"/>
    </location>
</feature>
<dbReference type="InterPro" id="IPR055170">
    <property type="entry name" value="GFO_IDH_MocA-like_dom"/>
</dbReference>
<dbReference type="Pfam" id="PF22725">
    <property type="entry name" value="GFO_IDH_MocA_C3"/>
    <property type="match status" value="1"/>
</dbReference>
<feature type="domain" description="GFO/IDH/MocA-like oxidoreductase" evidence="1">
    <location>
        <begin position="3"/>
        <end position="125"/>
    </location>
</feature>
<sequence>MNLKQMVKDDILGKIFYIEADYMHNLSHWTQAWDQWQVHKKKGGPSAPLIGGIHTIDVLRRFGGVPKEVFAYQTWGNIKDYEYAPTYIAVVQFEDGVIGKTSCSYEIESPYHTNFIFHGTKGSVRNEKF</sequence>
<evidence type="ECO:0000313" key="2">
    <source>
        <dbReference type="EMBL" id="GAJ18248.1"/>
    </source>
</evidence>
<organism evidence="2">
    <name type="scientific">marine sediment metagenome</name>
    <dbReference type="NCBI Taxonomy" id="412755"/>
    <lineage>
        <taxon>unclassified sequences</taxon>
        <taxon>metagenomes</taxon>
        <taxon>ecological metagenomes</taxon>
    </lineage>
</organism>
<proteinExistence type="predicted"/>
<accession>X1ULA4</accession>
<gene>
    <name evidence="2" type="ORF">S12H4_58256</name>
</gene>
<reference evidence="2" key="1">
    <citation type="journal article" date="2014" name="Front. Microbiol.">
        <title>High frequency of phylogenetically diverse reductive dehalogenase-homologous genes in deep subseafloor sedimentary metagenomes.</title>
        <authorList>
            <person name="Kawai M."/>
            <person name="Futagami T."/>
            <person name="Toyoda A."/>
            <person name="Takaki Y."/>
            <person name="Nishi S."/>
            <person name="Hori S."/>
            <person name="Arai W."/>
            <person name="Tsubouchi T."/>
            <person name="Morono Y."/>
            <person name="Uchiyama I."/>
            <person name="Ito T."/>
            <person name="Fujiyama A."/>
            <person name="Inagaki F."/>
            <person name="Takami H."/>
        </authorList>
    </citation>
    <scope>NUCLEOTIDE SEQUENCE</scope>
    <source>
        <strain evidence="2">Expedition CK06-06</strain>
    </source>
</reference>
<dbReference type="EMBL" id="BARW01037804">
    <property type="protein sequence ID" value="GAJ18248.1"/>
    <property type="molecule type" value="Genomic_DNA"/>
</dbReference>
<dbReference type="Gene3D" id="3.30.360.10">
    <property type="entry name" value="Dihydrodipicolinate Reductase, domain 2"/>
    <property type="match status" value="1"/>
</dbReference>
<dbReference type="SUPFAM" id="SSF55347">
    <property type="entry name" value="Glyceraldehyde-3-phosphate dehydrogenase-like, C-terminal domain"/>
    <property type="match status" value="1"/>
</dbReference>
<dbReference type="AlphaFoldDB" id="X1ULA4"/>
<protein>
    <recommendedName>
        <fullName evidence="1">GFO/IDH/MocA-like oxidoreductase domain-containing protein</fullName>
    </recommendedName>
</protein>
<name>X1ULA4_9ZZZZ</name>